<comment type="caution">
    <text evidence="1">The sequence shown here is derived from an EMBL/GenBank/DDBJ whole genome shotgun (WGS) entry which is preliminary data.</text>
</comment>
<sequence>LTQQCWAADMNQRPHFIEILKRLEKIKENLPSDHHWHLFTS</sequence>
<keyword evidence="2" id="KW-1185">Reference proteome</keyword>
<dbReference type="GO" id="GO:0016301">
    <property type="term" value="F:kinase activity"/>
    <property type="evidence" value="ECO:0007669"/>
    <property type="project" value="UniProtKB-KW"/>
</dbReference>
<name>A0A392Q837_9FABA</name>
<dbReference type="EMBL" id="LXQA010108190">
    <property type="protein sequence ID" value="MCI18034.1"/>
    <property type="molecule type" value="Genomic_DNA"/>
</dbReference>
<accession>A0A392Q837</accession>
<protein>
    <submittedName>
        <fullName evidence="1">Dual specificity protein kinase splA-like</fullName>
    </submittedName>
</protein>
<feature type="non-terminal residue" evidence="1">
    <location>
        <position position="1"/>
    </location>
</feature>
<evidence type="ECO:0000313" key="2">
    <source>
        <dbReference type="Proteomes" id="UP000265520"/>
    </source>
</evidence>
<organism evidence="1 2">
    <name type="scientific">Trifolium medium</name>
    <dbReference type="NCBI Taxonomy" id="97028"/>
    <lineage>
        <taxon>Eukaryota</taxon>
        <taxon>Viridiplantae</taxon>
        <taxon>Streptophyta</taxon>
        <taxon>Embryophyta</taxon>
        <taxon>Tracheophyta</taxon>
        <taxon>Spermatophyta</taxon>
        <taxon>Magnoliopsida</taxon>
        <taxon>eudicotyledons</taxon>
        <taxon>Gunneridae</taxon>
        <taxon>Pentapetalae</taxon>
        <taxon>rosids</taxon>
        <taxon>fabids</taxon>
        <taxon>Fabales</taxon>
        <taxon>Fabaceae</taxon>
        <taxon>Papilionoideae</taxon>
        <taxon>50 kb inversion clade</taxon>
        <taxon>NPAAA clade</taxon>
        <taxon>Hologalegina</taxon>
        <taxon>IRL clade</taxon>
        <taxon>Trifolieae</taxon>
        <taxon>Trifolium</taxon>
    </lineage>
</organism>
<dbReference type="EMBL" id="LXQA010120076">
    <property type="protein sequence ID" value="MCI20481.1"/>
    <property type="molecule type" value="Genomic_DNA"/>
</dbReference>
<dbReference type="AlphaFoldDB" id="A0A392Q837"/>
<dbReference type="Proteomes" id="UP000265520">
    <property type="component" value="Unassembled WGS sequence"/>
</dbReference>
<reference evidence="1 2" key="1">
    <citation type="journal article" date="2018" name="Front. Plant Sci.">
        <title>Red Clover (Trifolium pratense) and Zigzag Clover (T. medium) - A Picture of Genomic Similarities and Differences.</title>
        <authorList>
            <person name="Dluhosova J."/>
            <person name="Istvanek J."/>
            <person name="Nedelnik J."/>
            <person name="Repkova J."/>
        </authorList>
    </citation>
    <scope>NUCLEOTIDE SEQUENCE [LARGE SCALE GENOMIC DNA]</scope>
    <source>
        <strain evidence="1">10/8</strain>
        <strain evidence="2">cv. 10/8</strain>
        <tissue evidence="1">Leaf</tissue>
    </source>
</reference>
<keyword evidence="1" id="KW-0418">Kinase</keyword>
<proteinExistence type="predicted"/>
<keyword evidence="1" id="KW-0808">Transferase</keyword>
<evidence type="ECO:0000313" key="1">
    <source>
        <dbReference type="EMBL" id="MCI20481.1"/>
    </source>
</evidence>